<feature type="region of interest" description="Disordered" evidence="1">
    <location>
        <begin position="226"/>
        <end position="245"/>
    </location>
</feature>
<evidence type="ECO:0000256" key="1">
    <source>
        <dbReference type="SAM" id="MobiDB-lite"/>
    </source>
</evidence>
<feature type="region of interest" description="Disordered" evidence="1">
    <location>
        <begin position="335"/>
        <end position="356"/>
    </location>
</feature>
<comment type="caution">
    <text evidence="2">The sequence shown here is derived from an EMBL/GenBank/DDBJ whole genome shotgun (WGS) entry which is preliminary data.</text>
</comment>
<dbReference type="Proteomes" id="UP001221757">
    <property type="component" value="Unassembled WGS sequence"/>
</dbReference>
<evidence type="ECO:0000313" key="2">
    <source>
        <dbReference type="EMBL" id="KAJ7624006.1"/>
    </source>
</evidence>
<accession>A0AAD7BL52</accession>
<dbReference type="EMBL" id="JARKIE010000627">
    <property type="protein sequence ID" value="KAJ7624006.1"/>
    <property type="molecule type" value="Genomic_DNA"/>
</dbReference>
<protein>
    <submittedName>
        <fullName evidence="2">Uncharacterized protein</fullName>
    </submittedName>
</protein>
<proteinExistence type="predicted"/>
<dbReference type="InterPro" id="IPR046521">
    <property type="entry name" value="DUF6698"/>
</dbReference>
<gene>
    <name evidence="2" type="ORF">B0H17DRAFT_1219027</name>
</gene>
<evidence type="ECO:0000313" key="3">
    <source>
        <dbReference type="Proteomes" id="UP001221757"/>
    </source>
</evidence>
<name>A0AAD7BL52_MYCRO</name>
<sequence length="456" mass="50022">MATTADAASNLLTLSGAAAATSSSTHVAPSAAKRAFDEAIATLGTIPISSNKRTKRVTIETKSPLEKLLSCAKYFVRAVDPYMDMGLVLFHGSQAHWAVPTIVCPSSTTIVPPEHLAEQKRHIDAFDRMFSISPESVELLREFYKVPVQWTRIVAKLRAAAKNARQTDTSGLKHKLGYLLSDPSKCLAPPIPETTSKSDRGINHPMLRDAIVPWRLRNKINARVVAEEHDEETPNSSAPPEASLTPEATELCVTFGRHRALRWMAQINCEVTQELMANSKSLVGRTMLCTSDWADKDGAYNDEKLFNSVVELFESDTTDPWGTETLQWGVFGKATKSGGSSDSDDDGDDDNDSDSVSGSILERRAARRSTASSASSRCTLLLAQYVLSIFFAIPGSFLSHDFPKCFPLSAPMPFFFDYFNLSYFSPLCSRVNVIARCILSKISLCKTNVLSALCLY</sequence>
<dbReference type="AlphaFoldDB" id="A0AAD7BL52"/>
<feature type="compositionally biased region" description="Acidic residues" evidence="1">
    <location>
        <begin position="342"/>
        <end position="353"/>
    </location>
</feature>
<reference evidence="2" key="1">
    <citation type="submission" date="2023-03" db="EMBL/GenBank/DDBJ databases">
        <title>Massive genome expansion in bonnet fungi (Mycena s.s.) driven by repeated elements and novel gene families across ecological guilds.</title>
        <authorList>
            <consortium name="Lawrence Berkeley National Laboratory"/>
            <person name="Harder C.B."/>
            <person name="Miyauchi S."/>
            <person name="Viragh M."/>
            <person name="Kuo A."/>
            <person name="Thoen E."/>
            <person name="Andreopoulos B."/>
            <person name="Lu D."/>
            <person name="Skrede I."/>
            <person name="Drula E."/>
            <person name="Henrissat B."/>
            <person name="Morin E."/>
            <person name="Kohler A."/>
            <person name="Barry K."/>
            <person name="LaButti K."/>
            <person name="Morin E."/>
            <person name="Salamov A."/>
            <person name="Lipzen A."/>
            <person name="Mereny Z."/>
            <person name="Hegedus B."/>
            <person name="Baldrian P."/>
            <person name="Stursova M."/>
            <person name="Weitz H."/>
            <person name="Taylor A."/>
            <person name="Grigoriev I.V."/>
            <person name="Nagy L.G."/>
            <person name="Martin F."/>
            <person name="Kauserud H."/>
        </authorList>
    </citation>
    <scope>NUCLEOTIDE SEQUENCE</scope>
    <source>
        <strain evidence="2">CBHHK067</strain>
    </source>
</reference>
<keyword evidence="3" id="KW-1185">Reference proteome</keyword>
<dbReference type="Pfam" id="PF20414">
    <property type="entry name" value="DUF6698"/>
    <property type="match status" value="1"/>
</dbReference>
<organism evidence="2 3">
    <name type="scientific">Mycena rosella</name>
    <name type="common">Pink bonnet</name>
    <name type="synonym">Agaricus rosellus</name>
    <dbReference type="NCBI Taxonomy" id="1033263"/>
    <lineage>
        <taxon>Eukaryota</taxon>
        <taxon>Fungi</taxon>
        <taxon>Dikarya</taxon>
        <taxon>Basidiomycota</taxon>
        <taxon>Agaricomycotina</taxon>
        <taxon>Agaricomycetes</taxon>
        <taxon>Agaricomycetidae</taxon>
        <taxon>Agaricales</taxon>
        <taxon>Marasmiineae</taxon>
        <taxon>Mycenaceae</taxon>
        <taxon>Mycena</taxon>
    </lineage>
</organism>